<feature type="transmembrane region" description="Helical" evidence="1">
    <location>
        <begin position="139"/>
        <end position="161"/>
    </location>
</feature>
<protein>
    <submittedName>
        <fullName evidence="2">Uncharacterized protein</fullName>
    </submittedName>
</protein>
<keyword evidence="3" id="KW-1185">Reference proteome</keyword>
<organism evidence="2 3">
    <name type="scientific">Klebsormidium nitens</name>
    <name type="common">Green alga</name>
    <name type="synonym">Ulothrix nitens</name>
    <dbReference type="NCBI Taxonomy" id="105231"/>
    <lineage>
        <taxon>Eukaryota</taxon>
        <taxon>Viridiplantae</taxon>
        <taxon>Streptophyta</taxon>
        <taxon>Klebsormidiophyceae</taxon>
        <taxon>Klebsormidiales</taxon>
        <taxon>Klebsormidiaceae</taxon>
        <taxon>Klebsormidium</taxon>
    </lineage>
</organism>
<dbReference type="Proteomes" id="UP000054558">
    <property type="component" value="Unassembled WGS sequence"/>
</dbReference>
<proteinExistence type="predicted"/>
<keyword evidence="1" id="KW-0472">Membrane</keyword>
<evidence type="ECO:0000256" key="1">
    <source>
        <dbReference type="SAM" id="Phobius"/>
    </source>
</evidence>
<reference evidence="2 3" key="1">
    <citation type="journal article" date="2014" name="Nat. Commun.">
        <title>Klebsormidium flaccidum genome reveals primary factors for plant terrestrial adaptation.</title>
        <authorList>
            <person name="Hori K."/>
            <person name="Maruyama F."/>
            <person name="Fujisawa T."/>
            <person name="Togashi T."/>
            <person name="Yamamoto N."/>
            <person name="Seo M."/>
            <person name="Sato S."/>
            <person name="Yamada T."/>
            <person name="Mori H."/>
            <person name="Tajima N."/>
            <person name="Moriyama T."/>
            <person name="Ikeuchi M."/>
            <person name="Watanabe M."/>
            <person name="Wada H."/>
            <person name="Kobayashi K."/>
            <person name="Saito M."/>
            <person name="Masuda T."/>
            <person name="Sasaki-Sekimoto Y."/>
            <person name="Mashiguchi K."/>
            <person name="Awai K."/>
            <person name="Shimojima M."/>
            <person name="Masuda S."/>
            <person name="Iwai M."/>
            <person name="Nobusawa T."/>
            <person name="Narise T."/>
            <person name="Kondo S."/>
            <person name="Saito H."/>
            <person name="Sato R."/>
            <person name="Murakawa M."/>
            <person name="Ihara Y."/>
            <person name="Oshima-Yamada Y."/>
            <person name="Ohtaka K."/>
            <person name="Satoh M."/>
            <person name="Sonobe K."/>
            <person name="Ishii M."/>
            <person name="Ohtani R."/>
            <person name="Kanamori-Sato M."/>
            <person name="Honoki R."/>
            <person name="Miyazaki D."/>
            <person name="Mochizuki H."/>
            <person name="Umetsu J."/>
            <person name="Higashi K."/>
            <person name="Shibata D."/>
            <person name="Kamiya Y."/>
            <person name="Sato N."/>
            <person name="Nakamura Y."/>
            <person name="Tabata S."/>
            <person name="Ida S."/>
            <person name="Kurokawa K."/>
            <person name="Ohta H."/>
        </authorList>
    </citation>
    <scope>NUCLEOTIDE SEQUENCE [LARGE SCALE GENOMIC DNA]</scope>
    <source>
        <strain evidence="2 3">NIES-2285</strain>
    </source>
</reference>
<dbReference type="AlphaFoldDB" id="A0A1Y1ID61"/>
<keyword evidence="1" id="KW-1133">Transmembrane helix</keyword>
<feature type="transmembrane region" description="Helical" evidence="1">
    <location>
        <begin position="108"/>
        <end position="127"/>
    </location>
</feature>
<feature type="transmembrane region" description="Helical" evidence="1">
    <location>
        <begin position="218"/>
        <end position="240"/>
    </location>
</feature>
<evidence type="ECO:0000313" key="3">
    <source>
        <dbReference type="Proteomes" id="UP000054558"/>
    </source>
</evidence>
<keyword evidence="1" id="KW-0812">Transmembrane</keyword>
<sequence>MAFCTVAEMGFRLWKFGRPYVRFLSDFINELFEEPLFQNSFNLLFAVTELPFLYSSFAICALSKLVRAAFRPLLPLATKGIFEPIVALVYPPDQYEPYLLPAKFRLDVIAWFSLSPLAILISLWMFPLKEPLGQPLASLGSLGFLLALWSHPPVIIAMIFLEMFLRPKPVLDFDFHRRFCGIRYCKAFSKIYGDPMDLPQVPPAIRRFLRQHGLLEKVLYYLPWIIGILALSVFTTLGLFGVGSQPFESPSACAQILCKMSKVPSLVRTFLQPRRLAQSPEHLFA</sequence>
<gene>
    <name evidence="2" type="ORF">KFL_003030100</name>
</gene>
<dbReference type="EMBL" id="DF237252">
    <property type="protein sequence ID" value="GAQ86667.1"/>
    <property type="molecule type" value="Genomic_DNA"/>
</dbReference>
<accession>A0A1Y1ID61</accession>
<evidence type="ECO:0000313" key="2">
    <source>
        <dbReference type="EMBL" id="GAQ86667.1"/>
    </source>
</evidence>
<name>A0A1Y1ID61_KLENI</name>